<sequence length="77" mass="8838">MKSGILDAVTKEETKDWPIRVGTTYHSLSKNGGWGEFVVAAFKENEIFELTSEDGRNHVRYAHFPIGQNSIELEYYE</sequence>
<proteinExistence type="predicted"/>
<reference evidence="1" key="1">
    <citation type="submission" date="2019-08" db="EMBL/GenBank/DDBJ databases">
        <authorList>
            <person name="Kucharzyk K."/>
            <person name="Murdoch R.W."/>
            <person name="Higgins S."/>
            <person name="Loffler F."/>
        </authorList>
    </citation>
    <scope>NUCLEOTIDE SEQUENCE</scope>
</reference>
<protein>
    <submittedName>
        <fullName evidence="1">Uncharacterized protein</fullName>
    </submittedName>
</protein>
<organism evidence="1">
    <name type="scientific">bioreactor metagenome</name>
    <dbReference type="NCBI Taxonomy" id="1076179"/>
    <lineage>
        <taxon>unclassified sequences</taxon>
        <taxon>metagenomes</taxon>
        <taxon>ecological metagenomes</taxon>
    </lineage>
</organism>
<dbReference type="AlphaFoldDB" id="A0A644ZG97"/>
<evidence type="ECO:0000313" key="1">
    <source>
        <dbReference type="EMBL" id="MPM39922.1"/>
    </source>
</evidence>
<comment type="caution">
    <text evidence="1">The sequence shown here is derived from an EMBL/GenBank/DDBJ whole genome shotgun (WGS) entry which is preliminary data.</text>
</comment>
<gene>
    <name evidence="1" type="ORF">SDC9_86558</name>
</gene>
<name>A0A644ZG97_9ZZZZ</name>
<accession>A0A644ZG97</accession>
<dbReference type="EMBL" id="VSSQ01008813">
    <property type="protein sequence ID" value="MPM39922.1"/>
    <property type="molecule type" value="Genomic_DNA"/>
</dbReference>